<dbReference type="PANTHER" id="PTHR43711:SF1">
    <property type="entry name" value="HISTIDINE KINASE 1"/>
    <property type="match status" value="1"/>
</dbReference>
<dbReference type="SMART" id="SM00387">
    <property type="entry name" value="HATPase_c"/>
    <property type="match status" value="1"/>
</dbReference>
<dbReference type="CDD" id="cd00075">
    <property type="entry name" value="HATPase"/>
    <property type="match status" value="1"/>
</dbReference>
<evidence type="ECO:0000259" key="6">
    <source>
        <dbReference type="PROSITE" id="PS50109"/>
    </source>
</evidence>
<dbReference type="GO" id="GO:0005524">
    <property type="term" value="F:ATP binding"/>
    <property type="evidence" value="ECO:0007669"/>
    <property type="project" value="UniProtKB-KW"/>
</dbReference>
<dbReference type="PROSITE" id="PS50109">
    <property type="entry name" value="HIS_KIN"/>
    <property type="match status" value="1"/>
</dbReference>
<reference evidence="7 8" key="1">
    <citation type="submission" date="2021-03" db="EMBL/GenBank/DDBJ databases">
        <title>Thermosipho ferrireducens sp.nov., an anaerobic thermophilic iron-reducing bacterium isolated from a deep-sea hydrothermal sulfide deposits.</title>
        <authorList>
            <person name="Zeng X."/>
            <person name="Chen Y."/>
            <person name="Shao Z."/>
        </authorList>
    </citation>
    <scope>NUCLEOTIDE SEQUENCE [LARGE SCALE GENOMIC DNA]</scope>
    <source>
        <strain evidence="7 8">JL129W03</strain>
    </source>
</reference>
<evidence type="ECO:0000256" key="2">
    <source>
        <dbReference type="ARBA" id="ARBA00012438"/>
    </source>
</evidence>
<organism evidence="7 8">
    <name type="scientific">Thermosipho ferrireducens</name>
    <dbReference type="NCBI Taxonomy" id="2571116"/>
    <lineage>
        <taxon>Bacteria</taxon>
        <taxon>Thermotogati</taxon>
        <taxon>Thermotogota</taxon>
        <taxon>Thermotogae</taxon>
        <taxon>Thermotogales</taxon>
        <taxon>Fervidobacteriaceae</taxon>
        <taxon>Thermosipho</taxon>
    </lineage>
</organism>
<evidence type="ECO:0000256" key="1">
    <source>
        <dbReference type="ARBA" id="ARBA00000085"/>
    </source>
</evidence>
<dbReference type="EMBL" id="CP071446">
    <property type="protein sequence ID" value="QTA38583.1"/>
    <property type="molecule type" value="Genomic_DNA"/>
</dbReference>
<feature type="domain" description="Histidine kinase" evidence="6">
    <location>
        <begin position="1"/>
        <end position="108"/>
    </location>
</feature>
<name>A0ABX7SAU9_9BACT</name>
<protein>
    <recommendedName>
        <fullName evidence="2">histidine kinase</fullName>
        <ecNumber evidence="2">2.7.13.3</ecNumber>
    </recommendedName>
</protein>
<dbReference type="SUPFAM" id="SSF55874">
    <property type="entry name" value="ATPase domain of HSP90 chaperone/DNA topoisomerase II/histidine kinase"/>
    <property type="match status" value="1"/>
</dbReference>
<dbReference type="InterPro" id="IPR050736">
    <property type="entry name" value="Sensor_HK_Regulatory"/>
</dbReference>
<comment type="catalytic activity">
    <reaction evidence="1">
        <text>ATP + protein L-histidine = ADP + protein N-phospho-L-histidine.</text>
        <dbReference type="EC" id="2.7.13.3"/>
    </reaction>
</comment>
<proteinExistence type="predicted"/>
<dbReference type="EC" id="2.7.13.3" evidence="2"/>
<evidence type="ECO:0000313" key="7">
    <source>
        <dbReference type="EMBL" id="QTA38583.1"/>
    </source>
</evidence>
<accession>A0ABX7SAU9</accession>
<dbReference type="InterPro" id="IPR003594">
    <property type="entry name" value="HATPase_dom"/>
</dbReference>
<evidence type="ECO:0000256" key="4">
    <source>
        <dbReference type="ARBA" id="ARBA00022777"/>
    </source>
</evidence>
<dbReference type="PRINTS" id="PR00344">
    <property type="entry name" value="BCTRLSENSOR"/>
</dbReference>
<keyword evidence="3" id="KW-0808">Transferase</keyword>
<evidence type="ECO:0000256" key="3">
    <source>
        <dbReference type="ARBA" id="ARBA00022679"/>
    </source>
</evidence>
<gene>
    <name evidence="7" type="ORF">JYK00_03465</name>
</gene>
<sequence>MGLITLSDHVHDIVENSIKAGATNIKLIINETRDKFEFCVEDNGPGIPEEILTRIFDPFYTTRSKKIRKVGLGLPFLKQATEMTGGFVNLTSKKGVGTTIKALFFKSHIDCQPVGNLVDTIFALLLNQEINWYIKRCFENDCYEIDSSTIEKHLGKINTPSKMKLLGDFLKELEKMLKDGEDNI</sequence>
<dbReference type="Gene3D" id="3.30.565.10">
    <property type="entry name" value="Histidine kinase-like ATPase, C-terminal domain"/>
    <property type="match status" value="1"/>
</dbReference>
<dbReference type="Proteomes" id="UP000671862">
    <property type="component" value="Chromosome"/>
</dbReference>
<keyword evidence="4" id="KW-0418">Kinase</keyword>
<keyword evidence="8" id="KW-1185">Reference proteome</keyword>
<keyword evidence="7" id="KW-0067">ATP-binding</keyword>
<evidence type="ECO:0000313" key="8">
    <source>
        <dbReference type="Proteomes" id="UP000671862"/>
    </source>
</evidence>
<evidence type="ECO:0000256" key="5">
    <source>
        <dbReference type="ARBA" id="ARBA00023012"/>
    </source>
</evidence>
<dbReference type="InterPro" id="IPR036890">
    <property type="entry name" value="HATPase_C_sf"/>
</dbReference>
<dbReference type="RefSeq" id="WP_207567300.1">
    <property type="nucleotide sequence ID" value="NZ_CP071446.1"/>
</dbReference>
<keyword evidence="7" id="KW-0547">Nucleotide-binding</keyword>
<dbReference type="InterPro" id="IPR005467">
    <property type="entry name" value="His_kinase_dom"/>
</dbReference>
<dbReference type="InterPro" id="IPR004358">
    <property type="entry name" value="Sig_transdc_His_kin-like_C"/>
</dbReference>
<keyword evidence="5" id="KW-0902">Two-component regulatory system</keyword>
<dbReference type="Pfam" id="PF02518">
    <property type="entry name" value="HATPase_c"/>
    <property type="match status" value="1"/>
</dbReference>
<dbReference type="PANTHER" id="PTHR43711">
    <property type="entry name" value="TWO-COMPONENT HISTIDINE KINASE"/>
    <property type="match status" value="1"/>
</dbReference>